<accession>A0ABU8JF54</accession>
<dbReference type="Proteomes" id="UP001381174">
    <property type="component" value="Unassembled WGS sequence"/>
</dbReference>
<comment type="caution">
    <text evidence="1">The sequence shown here is derived from an EMBL/GenBank/DDBJ whole genome shotgun (WGS) entry which is preliminary data.</text>
</comment>
<evidence type="ECO:0000313" key="2">
    <source>
        <dbReference type="Proteomes" id="UP001381174"/>
    </source>
</evidence>
<proteinExistence type="predicted"/>
<dbReference type="EMBL" id="JBBBNY010000012">
    <property type="protein sequence ID" value="MEI7037819.1"/>
    <property type="molecule type" value="Genomic_DNA"/>
</dbReference>
<reference evidence="1 2" key="1">
    <citation type="journal article" date="2014" name="Int. J. Syst. Evol. Microbiol.">
        <title>Fulvimonas yonginensis sp. nov., isolated from greenhouse soil, and emended description of the genus Fulvimonas.</title>
        <authorList>
            <person name="Ahn J.H."/>
            <person name="Kim S.J."/>
            <person name="Weon H.Y."/>
            <person name="Hong S.B."/>
            <person name="Seok S.J."/>
            <person name="Kwon S.W."/>
        </authorList>
    </citation>
    <scope>NUCLEOTIDE SEQUENCE [LARGE SCALE GENOMIC DNA]</scope>
    <source>
        <strain evidence="1 2">KACC 16952</strain>
    </source>
</reference>
<name>A0ABU8JF54_9GAMM</name>
<evidence type="ECO:0000313" key="1">
    <source>
        <dbReference type="EMBL" id="MEI7037819.1"/>
    </source>
</evidence>
<protein>
    <submittedName>
        <fullName evidence="1">Uncharacterized protein</fullName>
    </submittedName>
</protein>
<gene>
    <name evidence="1" type="ORF">WAT24_13705</name>
</gene>
<organism evidence="1 2">
    <name type="scientific">Fulvimonas yonginensis</name>
    <dbReference type="NCBI Taxonomy" id="1495200"/>
    <lineage>
        <taxon>Bacteria</taxon>
        <taxon>Pseudomonadati</taxon>
        <taxon>Pseudomonadota</taxon>
        <taxon>Gammaproteobacteria</taxon>
        <taxon>Lysobacterales</taxon>
        <taxon>Rhodanobacteraceae</taxon>
        <taxon>Fulvimonas</taxon>
    </lineage>
</organism>
<keyword evidence="2" id="KW-1185">Reference proteome</keyword>
<sequence>MSTHRCDRYTELGPYIAWLCKVNDGEYNIVVQIAEHPPECADQPFETEEQALRAADVFAHQLQQSTHGAASGHASH</sequence>
<dbReference type="RefSeq" id="WP_336808457.1">
    <property type="nucleotide sequence ID" value="NZ_JBBBNY010000012.1"/>
</dbReference>